<dbReference type="InterPro" id="IPR003593">
    <property type="entry name" value="AAA+_ATPase"/>
</dbReference>
<evidence type="ECO:0000313" key="6">
    <source>
        <dbReference type="EMBL" id="OWJ55212.1"/>
    </source>
</evidence>
<evidence type="ECO:0000256" key="4">
    <source>
        <dbReference type="ARBA" id="ARBA00022840"/>
    </source>
</evidence>
<dbReference type="InterPro" id="IPR027417">
    <property type="entry name" value="P-loop_NTPase"/>
</dbReference>
<sequence>MEGITVQGLTKRYGEVVALDSVSFSIGRGSILGTIGPNGAGKTTLIRILSCLLRPDSGYATIHGHRIPPCRDSVKRLFALLPQEARAHFYTLTPLEYIYHYLRMRGYPREEARARAREAVEEFGIHYHDRMVSTLSGGMVRKMLLAMVLSADVPVYYLDEPTVGLDVENRLKLWDILRRRAKAGSTILVTSHYLNEISSICDKVLLIKDGRVAAFGEPEELGRRYLSGFYSKIVVLGEYSSSEHMVRRVGKNTIVYTRTRTEEREVIAELEDAGLPFRVEELTIEDIFLAGVLR</sequence>
<dbReference type="EMBL" id="NCQP01000002">
    <property type="protein sequence ID" value="OWJ55212.1"/>
    <property type="molecule type" value="Genomic_DNA"/>
</dbReference>
<accession>A0A211YQ86</accession>
<evidence type="ECO:0000256" key="1">
    <source>
        <dbReference type="ARBA" id="ARBA00005417"/>
    </source>
</evidence>
<dbReference type="AlphaFoldDB" id="A0A211YQ86"/>
<dbReference type="GO" id="GO:0005524">
    <property type="term" value="F:ATP binding"/>
    <property type="evidence" value="ECO:0007669"/>
    <property type="project" value="UniProtKB-KW"/>
</dbReference>
<evidence type="ECO:0000256" key="2">
    <source>
        <dbReference type="ARBA" id="ARBA00022448"/>
    </source>
</evidence>
<gene>
    <name evidence="6" type="ORF">Pdsh_04310</name>
</gene>
<keyword evidence="3" id="KW-0547">Nucleotide-binding</keyword>
<protein>
    <submittedName>
        <fullName evidence="6">Daunorubicin ABC transporter ATP-binding protein</fullName>
    </submittedName>
</protein>
<dbReference type="CDD" id="cd03230">
    <property type="entry name" value="ABC_DR_subfamily_A"/>
    <property type="match status" value="1"/>
</dbReference>
<keyword evidence="2" id="KW-0813">Transport</keyword>
<keyword evidence="4 6" id="KW-0067">ATP-binding</keyword>
<comment type="similarity">
    <text evidence="1">Belongs to the ABC transporter superfamily.</text>
</comment>
<dbReference type="PANTHER" id="PTHR42711">
    <property type="entry name" value="ABC TRANSPORTER ATP-BINDING PROTEIN"/>
    <property type="match status" value="1"/>
</dbReference>
<dbReference type="RefSeq" id="WP_088171930.1">
    <property type="nucleotide sequence ID" value="NZ_NCQP01000002.1"/>
</dbReference>
<reference evidence="6 7" key="1">
    <citation type="submission" date="2017-05" db="EMBL/GenBank/DDBJ databases">
        <title>The draft genome of the hyperthermophilic archaeon 'Pyrodictium delaneyi strain Hulk', an iron and nitrate reducer, reveals the capacity for sulfate reduction.</title>
        <authorList>
            <person name="Demey L.M."/>
            <person name="Miller C."/>
            <person name="Manzella M."/>
            <person name="Reguera G."/>
            <person name="Kashefi K."/>
        </authorList>
    </citation>
    <scope>NUCLEOTIDE SEQUENCE [LARGE SCALE GENOMIC DNA]</scope>
    <source>
        <strain evidence="6 7">Hulk</strain>
    </source>
</reference>
<proteinExistence type="inferred from homology"/>
<evidence type="ECO:0000313" key="7">
    <source>
        <dbReference type="Proteomes" id="UP000196694"/>
    </source>
</evidence>
<evidence type="ECO:0000259" key="5">
    <source>
        <dbReference type="PROSITE" id="PS50893"/>
    </source>
</evidence>
<dbReference type="PROSITE" id="PS50893">
    <property type="entry name" value="ABC_TRANSPORTER_2"/>
    <property type="match status" value="1"/>
</dbReference>
<keyword evidence="7" id="KW-1185">Reference proteome</keyword>
<feature type="domain" description="ABC transporter" evidence="5">
    <location>
        <begin position="4"/>
        <end position="234"/>
    </location>
</feature>
<dbReference type="PANTHER" id="PTHR42711:SF5">
    <property type="entry name" value="ABC TRANSPORTER ATP-BINDING PROTEIN NATA"/>
    <property type="match status" value="1"/>
</dbReference>
<dbReference type="Pfam" id="PF00005">
    <property type="entry name" value="ABC_tran"/>
    <property type="match status" value="1"/>
</dbReference>
<dbReference type="InterPro" id="IPR050763">
    <property type="entry name" value="ABC_transporter_ATP-binding"/>
</dbReference>
<dbReference type="SUPFAM" id="SSF52540">
    <property type="entry name" value="P-loop containing nucleoside triphosphate hydrolases"/>
    <property type="match status" value="1"/>
</dbReference>
<dbReference type="SMART" id="SM00382">
    <property type="entry name" value="AAA"/>
    <property type="match status" value="1"/>
</dbReference>
<dbReference type="InterPro" id="IPR003439">
    <property type="entry name" value="ABC_transporter-like_ATP-bd"/>
</dbReference>
<dbReference type="GO" id="GO:0016887">
    <property type="term" value="F:ATP hydrolysis activity"/>
    <property type="evidence" value="ECO:0007669"/>
    <property type="project" value="InterPro"/>
</dbReference>
<dbReference type="Proteomes" id="UP000196694">
    <property type="component" value="Unassembled WGS sequence"/>
</dbReference>
<dbReference type="Gene3D" id="3.40.50.300">
    <property type="entry name" value="P-loop containing nucleotide triphosphate hydrolases"/>
    <property type="match status" value="1"/>
</dbReference>
<comment type="caution">
    <text evidence="6">The sequence shown here is derived from an EMBL/GenBank/DDBJ whole genome shotgun (WGS) entry which is preliminary data.</text>
</comment>
<name>A0A211YQ86_9CREN</name>
<organism evidence="6 7">
    <name type="scientific">Pyrodictium delaneyi</name>
    <dbReference type="NCBI Taxonomy" id="1273541"/>
    <lineage>
        <taxon>Archaea</taxon>
        <taxon>Thermoproteota</taxon>
        <taxon>Thermoprotei</taxon>
        <taxon>Desulfurococcales</taxon>
        <taxon>Pyrodictiaceae</taxon>
        <taxon>Pyrodictium</taxon>
    </lineage>
</organism>
<evidence type="ECO:0000256" key="3">
    <source>
        <dbReference type="ARBA" id="ARBA00022741"/>
    </source>
</evidence>